<feature type="region of interest" description="Disordered" evidence="10">
    <location>
        <begin position="869"/>
        <end position="906"/>
    </location>
</feature>
<keyword evidence="12" id="KW-1185">Reference proteome</keyword>
<dbReference type="HAMAP" id="MF_01129">
    <property type="entry name" value="PPase_energized_pump"/>
    <property type="match status" value="1"/>
</dbReference>
<feature type="transmembrane region" description="Helical" evidence="9">
    <location>
        <begin position="528"/>
        <end position="548"/>
    </location>
</feature>
<comment type="catalytic activity">
    <reaction evidence="9">
        <text>diphosphate + H2O + H(+)(in) = 2 phosphate + 2 H(+)(out)</text>
        <dbReference type="Rhea" id="RHEA:13973"/>
        <dbReference type="ChEBI" id="CHEBI:15377"/>
        <dbReference type="ChEBI" id="CHEBI:15378"/>
        <dbReference type="ChEBI" id="CHEBI:33019"/>
        <dbReference type="ChEBI" id="CHEBI:43474"/>
        <dbReference type="EC" id="7.1.3.1"/>
    </reaction>
</comment>
<evidence type="ECO:0000256" key="10">
    <source>
        <dbReference type="SAM" id="MobiDB-lite"/>
    </source>
</evidence>
<feature type="transmembrane region" description="Helical" evidence="9">
    <location>
        <begin position="244"/>
        <end position="264"/>
    </location>
</feature>
<feature type="transmembrane region" description="Helical" evidence="9">
    <location>
        <begin position="487"/>
        <end position="508"/>
    </location>
</feature>
<feature type="site" description="Determinant of potassium independence" evidence="9">
    <location>
        <position position="612"/>
    </location>
</feature>
<dbReference type="GO" id="GO:0005886">
    <property type="term" value="C:plasma membrane"/>
    <property type="evidence" value="ECO:0007669"/>
    <property type="project" value="UniProtKB-SubCell"/>
</dbReference>
<reference evidence="11" key="1">
    <citation type="submission" date="2021-03" db="EMBL/GenBank/DDBJ databases">
        <title>Pengzhenrongella sicca gen. nov., sp. nov., a new member of suborder Micrococcineae isolated from High-Arctic tundra soil.</title>
        <authorList>
            <person name="Peng F."/>
        </authorList>
    </citation>
    <scope>NUCLEOTIDE SEQUENCE</scope>
    <source>
        <strain evidence="11">LRZ-2</strain>
    </source>
</reference>
<keyword evidence="9" id="KW-0375">Hydrogen ion transport</keyword>
<comment type="subunit">
    <text evidence="9">Homodimer.</text>
</comment>
<comment type="similarity">
    <text evidence="9">Belongs to the H(+)-translocating pyrophosphatase (TC 3.A.10) family. K(+)-insensitive subfamily.</text>
</comment>
<organism evidence="11 12">
    <name type="scientific">Pengzhenrongella sicca</name>
    <dbReference type="NCBI Taxonomy" id="2819238"/>
    <lineage>
        <taxon>Bacteria</taxon>
        <taxon>Bacillati</taxon>
        <taxon>Actinomycetota</taxon>
        <taxon>Actinomycetes</taxon>
        <taxon>Micrococcales</taxon>
        <taxon>Pengzhenrongella</taxon>
    </lineage>
</organism>
<dbReference type="EMBL" id="CP071868">
    <property type="protein sequence ID" value="QTE31485.1"/>
    <property type="molecule type" value="Genomic_DNA"/>
</dbReference>
<name>A0A8A4ZJP9_9MICO</name>
<keyword evidence="4 9" id="KW-0460">Magnesium</keyword>
<feature type="transmembrane region" description="Helical" evidence="9">
    <location>
        <begin position="270"/>
        <end position="289"/>
    </location>
</feature>
<dbReference type="GO" id="GO:0012505">
    <property type="term" value="C:endomembrane system"/>
    <property type="evidence" value="ECO:0007669"/>
    <property type="project" value="UniProtKB-SubCell"/>
</dbReference>
<keyword evidence="7 9" id="KW-0406">Ion transport</keyword>
<dbReference type="GO" id="GO:0009678">
    <property type="term" value="F:diphosphate hydrolysis-driven proton transmembrane transporter activity"/>
    <property type="evidence" value="ECO:0007669"/>
    <property type="project" value="UniProtKB-UniRule"/>
</dbReference>
<feature type="transmembrane region" description="Helical" evidence="9">
    <location>
        <begin position="651"/>
        <end position="670"/>
    </location>
</feature>
<sequence length="906" mass="95256">MLLDRPEAIVTIFRSARPTARGGSERPVYPSSGASGADVAAPPGADVGRPRHAGGRAVRLTGAAAAVAVALAGCATSSSAQVSEPGTKGGEASLALPDLGAVTIMGGGSGRTLLLVGLLVCALGIGFGVLSYLQLRRMPVHQSMREVSELIYSTCKTYLVQQGKFLLMLWFFIAAIIIVYYGFFVDFTWGRVAVVIGFSLVGMGGSYAVAWYGIRVNTFANSRVAFASLDGKPLQMHRIPMKSGMSIGMVLISIELIMMLIILLFLPRDLAGACFIGFAIGESLGASVLRIAGGIFTKIADIGADLMKIAFGIKEDDARNPGVIADCTGDNAGDSVGPSADGFETYGVTGVALITFVLLAVNDPAIQASLLVWIFAVRVGMVIAAALSYLANDAWARSRYANVERFNFETPLSSLVWVTSAVCIVSTYAITYAVLGETLAADGLWWKLATIISLGTIAGAVIPELVKVFTSTHSKHVREVVKSSRQGGASLNILSGLVAGNFSAYWLGMAIVGLMGGAYVMSGMGLDALMIAPAVFAFGLVAFGFLCMGPVTIAVDSYGPVTDNAQSVYELSLIEDVPGIDAELKSQYGIDVQWDKAKQMLEENDGAGNTFKATAKPVLIGTAVVGATTMIFSIIISLTDGLTTGMENLSLLHAPLLLGLVTGGAVVYWFTGASIQAVTTGAYRAVEFIKDTIKLDAGATKASEADSRKVVEICTQYAQHGMLNMFLGVFFATLAFAFVEPYFFIGYLISIAIFGLYQAVFMANAGGAWDNAKKIVEVDLHAKGTALHEATIVGDTVGDPYKDTSSVALNPVIKFTTLFGLLAVDLAVSMSNEGQGTLVAILAAVFFVVSAFFVHRSFYGMRIKTSLEDDGAERAEHGRPGGDGAERAADPLLAPELAQSGRGEVR</sequence>
<dbReference type="Proteomes" id="UP000663937">
    <property type="component" value="Chromosome"/>
</dbReference>
<evidence type="ECO:0000256" key="3">
    <source>
        <dbReference type="ARBA" id="ARBA00022692"/>
    </source>
</evidence>
<feature type="region of interest" description="Disordered" evidence="10">
    <location>
        <begin position="19"/>
        <end position="53"/>
    </location>
</feature>
<evidence type="ECO:0000256" key="6">
    <source>
        <dbReference type="ARBA" id="ARBA00022989"/>
    </source>
</evidence>
<keyword evidence="8 9" id="KW-0472">Membrane</keyword>
<comment type="subcellular location">
    <subcellularLocation>
        <location evidence="9">Cell membrane</location>
        <topology evidence="9">Multi-pass membrane protein</topology>
    </subcellularLocation>
    <subcellularLocation>
        <location evidence="1">Endomembrane system</location>
        <topology evidence="1">Multi-pass membrane protein</topology>
    </subcellularLocation>
</comment>
<keyword evidence="2 9" id="KW-0813">Transport</keyword>
<feature type="compositionally biased region" description="Basic and acidic residues" evidence="10">
    <location>
        <begin position="872"/>
        <end position="889"/>
    </location>
</feature>
<evidence type="ECO:0000256" key="4">
    <source>
        <dbReference type="ARBA" id="ARBA00022842"/>
    </source>
</evidence>
<gene>
    <name evidence="9" type="primary">hppA</name>
    <name evidence="11" type="ORF">J4E96_11225</name>
</gene>
<dbReference type="NCBIfam" id="NF001950">
    <property type="entry name" value="PRK00733.1-1"/>
    <property type="match status" value="1"/>
</dbReference>
<dbReference type="GO" id="GO:0004427">
    <property type="term" value="F:inorganic diphosphate phosphatase activity"/>
    <property type="evidence" value="ECO:0007669"/>
    <property type="project" value="UniProtKB-UniRule"/>
</dbReference>
<evidence type="ECO:0000313" key="11">
    <source>
        <dbReference type="EMBL" id="QTE31485.1"/>
    </source>
</evidence>
<evidence type="ECO:0000313" key="12">
    <source>
        <dbReference type="Proteomes" id="UP000663937"/>
    </source>
</evidence>
<comment type="function">
    <text evidence="9">Proton pump that utilizes the energy of pyrophosphate hydrolysis as the driving force for proton movement across the membrane. Generates a proton motive force.</text>
</comment>
<keyword evidence="3 9" id="KW-0812">Transmembrane</keyword>
<feature type="transmembrane region" description="Helical" evidence="9">
    <location>
        <begin position="836"/>
        <end position="854"/>
    </location>
</feature>
<keyword evidence="6 9" id="KW-1133">Transmembrane helix</keyword>
<feature type="transmembrane region" description="Helical" evidence="9">
    <location>
        <begin position="744"/>
        <end position="765"/>
    </location>
</feature>
<proteinExistence type="inferred from homology"/>
<dbReference type="Pfam" id="PF03030">
    <property type="entry name" value="H_PPase"/>
    <property type="match status" value="1"/>
</dbReference>
<feature type="transmembrane region" description="Helical" evidence="9">
    <location>
        <begin position="113"/>
        <end position="135"/>
    </location>
</feature>
<dbReference type="AlphaFoldDB" id="A0A8A4ZJP9"/>
<keyword evidence="11" id="KW-0378">Hydrolase</keyword>
<evidence type="ECO:0000256" key="2">
    <source>
        <dbReference type="ARBA" id="ARBA00022448"/>
    </source>
</evidence>
<feature type="transmembrane region" description="Helical" evidence="9">
    <location>
        <begin position="618"/>
        <end position="639"/>
    </location>
</feature>
<protein>
    <recommendedName>
        <fullName evidence="9">K(+)-insensitive pyrophosphate-energized proton pump</fullName>
        <ecNumber evidence="9">7.1.3.1</ecNumber>
    </recommendedName>
    <alternativeName>
        <fullName evidence="9">Membrane-bound proton-translocating pyrophosphatase</fullName>
    </alternativeName>
    <alternativeName>
        <fullName evidence="9">Pyrophosphate-energized inorganic pyrophosphatase</fullName>
        <shortName evidence="9">H(+)-PPase</shortName>
    </alternativeName>
</protein>
<comment type="cofactor">
    <cofactor evidence="9">
        <name>Mg(2+)</name>
        <dbReference type="ChEBI" id="CHEBI:18420"/>
    </cofactor>
</comment>
<dbReference type="GO" id="GO:0000287">
    <property type="term" value="F:magnesium ion binding"/>
    <property type="evidence" value="ECO:0007669"/>
    <property type="project" value="UniProtKB-UniRule"/>
</dbReference>
<feature type="transmembrane region" description="Helical" evidence="9">
    <location>
        <begin position="717"/>
        <end position="738"/>
    </location>
</feature>
<comment type="caution">
    <text evidence="9">Lacks conserved residue(s) required for the propagation of feature annotation.</text>
</comment>
<accession>A0A8A4ZJP9</accession>
<keyword evidence="5 9" id="KW-1278">Translocase</keyword>
<keyword evidence="9" id="KW-1003">Cell membrane</keyword>
<evidence type="ECO:0000256" key="1">
    <source>
        <dbReference type="ARBA" id="ARBA00004127"/>
    </source>
</evidence>
<feature type="transmembrane region" description="Helical" evidence="9">
    <location>
        <begin position="444"/>
        <end position="466"/>
    </location>
</feature>
<feature type="transmembrane region" description="Helical" evidence="9">
    <location>
        <begin position="812"/>
        <end position="830"/>
    </location>
</feature>
<evidence type="ECO:0000256" key="9">
    <source>
        <dbReference type="HAMAP-Rule" id="MF_01129"/>
    </source>
</evidence>
<evidence type="ECO:0000256" key="7">
    <source>
        <dbReference type="ARBA" id="ARBA00023065"/>
    </source>
</evidence>
<evidence type="ECO:0000256" key="8">
    <source>
        <dbReference type="ARBA" id="ARBA00023136"/>
    </source>
</evidence>
<feature type="transmembrane region" description="Helical" evidence="9">
    <location>
        <begin position="412"/>
        <end position="432"/>
    </location>
</feature>
<feature type="transmembrane region" description="Helical" evidence="9">
    <location>
        <begin position="368"/>
        <end position="391"/>
    </location>
</feature>
<dbReference type="EC" id="7.1.3.1" evidence="9"/>
<feature type="transmembrane region" description="Helical" evidence="9">
    <location>
        <begin position="189"/>
        <end position="214"/>
    </location>
</feature>
<dbReference type="InterPro" id="IPR004131">
    <property type="entry name" value="PPase-energised_H-pump"/>
</dbReference>
<evidence type="ECO:0000256" key="5">
    <source>
        <dbReference type="ARBA" id="ARBA00022967"/>
    </source>
</evidence>
<dbReference type="KEGG" id="psic:J4E96_11225"/>
<dbReference type="PANTHER" id="PTHR31998">
    <property type="entry name" value="K(+)-INSENSITIVE PYROPHOSPHATE-ENERGIZED PROTON PUMP"/>
    <property type="match status" value="1"/>
</dbReference>
<feature type="transmembrane region" description="Helical" evidence="9">
    <location>
        <begin position="165"/>
        <end position="183"/>
    </location>
</feature>